<feature type="region of interest" description="Disordered" evidence="2">
    <location>
        <begin position="177"/>
        <end position="206"/>
    </location>
</feature>
<feature type="compositionally biased region" description="Low complexity" evidence="2">
    <location>
        <begin position="399"/>
        <end position="412"/>
    </location>
</feature>
<dbReference type="PANTHER" id="PTHR11102:SF147">
    <property type="entry name" value="SEL1L ADAPTOR SUBUNIT OF ERAD E3 UBIQUITIN LIGASE"/>
    <property type="match status" value="1"/>
</dbReference>
<accession>A0A0N1J4A4</accession>
<evidence type="ECO:0000256" key="4">
    <source>
        <dbReference type="SAM" id="SignalP"/>
    </source>
</evidence>
<keyword evidence="4" id="KW-0732">Signal</keyword>
<feature type="signal peptide" evidence="4">
    <location>
        <begin position="1"/>
        <end position="25"/>
    </location>
</feature>
<dbReference type="SUPFAM" id="SSF81901">
    <property type="entry name" value="HCP-like"/>
    <property type="match status" value="4"/>
</dbReference>
<dbReference type="InterPro" id="IPR006597">
    <property type="entry name" value="Sel1-like"/>
</dbReference>
<feature type="compositionally biased region" description="Basic and acidic residues" evidence="2">
    <location>
        <begin position="177"/>
        <end position="189"/>
    </location>
</feature>
<organism evidence="5 6">
    <name type="scientific">Leptomonas pyrrhocoris</name>
    <name type="common">Firebug parasite</name>
    <dbReference type="NCBI Taxonomy" id="157538"/>
    <lineage>
        <taxon>Eukaryota</taxon>
        <taxon>Discoba</taxon>
        <taxon>Euglenozoa</taxon>
        <taxon>Kinetoplastea</taxon>
        <taxon>Metakinetoplastina</taxon>
        <taxon>Trypanosomatida</taxon>
        <taxon>Trypanosomatidae</taxon>
        <taxon>Leishmaniinae</taxon>
        <taxon>Leptomonas</taxon>
    </lineage>
</organism>
<feature type="region of interest" description="Disordered" evidence="2">
    <location>
        <begin position="540"/>
        <end position="563"/>
    </location>
</feature>
<feature type="compositionally biased region" description="Low complexity" evidence="2">
    <location>
        <begin position="484"/>
        <end position="501"/>
    </location>
</feature>
<feature type="compositionally biased region" description="Polar residues" evidence="2">
    <location>
        <begin position="444"/>
        <end position="458"/>
    </location>
</feature>
<keyword evidence="3" id="KW-1133">Transmembrane helix</keyword>
<feature type="transmembrane region" description="Helical" evidence="3">
    <location>
        <begin position="1368"/>
        <end position="1390"/>
    </location>
</feature>
<feature type="compositionally biased region" description="Polar residues" evidence="2">
    <location>
        <begin position="1018"/>
        <end position="1030"/>
    </location>
</feature>
<name>A0A0N1J4A4_LEPPY</name>
<evidence type="ECO:0000256" key="2">
    <source>
        <dbReference type="SAM" id="MobiDB-lite"/>
    </source>
</evidence>
<feature type="region of interest" description="Disordered" evidence="2">
    <location>
        <begin position="309"/>
        <end position="470"/>
    </location>
</feature>
<feature type="transmembrane region" description="Helical" evidence="3">
    <location>
        <begin position="1397"/>
        <end position="1416"/>
    </location>
</feature>
<reference evidence="5 6" key="1">
    <citation type="submission" date="2015-07" db="EMBL/GenBank/DDBJ databases">
        <title>High-quality genome of monoxenous trypanosomatid Leptomonas pyrrhocoris.</title>
        <authorList>
            <person name="Flegontov P."/>
            <person name="Butenko A."/>
            <person name="Firsov S."/>
            <person name="Vlcek C."/>
            <person name="Logacheva M.D."/>
            <person name="Field M."/>
            <person name="Filatov D."/>
            <person name="Flegontova O."/>
            <person name="Gerasimov E."/>
            <person name="Jackson A.P."/>
            <person name="Kelly S."/>
            <person name="Opperdoes F."/>
            <person name="O'Reilly A."/>
            <person name="Votypka J."/>
            <person name="Yurchenko V."/>
            <person name="Lukes J."/>
        </authorList>
    </citation>
    <scope>NUCLEOTIDE SEQUENCE [LARGE SCALE GENOMIC DNA]</scope>
    <source>
        <strain evidence="5">H10</strain>
    </source>
</reference>
<gene>
    <name evidence="5" type="ORF">ABB37_09311</name>
</gene>
<comment type="similarity">
    <text evidence="1">Belongs to the sel-1 family.</text>
</comment>
<dbReference type="GO" id="GO:0005789">
    <property type="term" value="C:endoplasmic reticulum membrane"/>
    <property type="evidence" value="ECO:0007669"/>
    <property type="project" value="TreeGrafter"/>
</dbReference>
<evidence type="ECO:0000313" key="5">
    <source>
        <dbReference type="EMBL" id="KPA74324.1"/>
    </source>
</evidence>
<feature type="region of interest" description="Disordered" evidence="2">
    <location>
        <begin position="243"/>
        <end position="272"/>
    </location>
</feature>
<dbReference type="GO" id="GO:0036503">
    <property type="term" value="P:ERAD pathway"/>
    <property type="evidence" value="ECO:0007669"/>
    <property type="project" value="TreeGrafter"/>
</dbReference>
<proteinExistence type="inferred from homology"/>
<feature type="compositionally biased region" description="Polar residues" evidence="2">
    <location>
        <begin position="263"/>
        <end position="272"/>
    </location>
</feature>
<dbReference type="PANTHER" id="PTHR11102">
    <property type="entry name" value="SEL-1-LIKE PROTEIN"/>
    <property type="match status" value="1"/>
</dbReference>
<keyword evidence="6" id="KW-1185">Reference proteome</keyword>
<feature type="compositionally biased region" description="Polar residues" evidence="2">
    <location>
        <begin position="846"/>
        <end position="857"/>
    </location>
</feature>
<evidence type="ECO:0000256" key="3">
    <source>
        <dbReference type="SAM" id="Phobius"/>
    </source>
</evidence>
<dbReference type="Gene3D" id="1.25.40.10">
    <property type="entry name" value="Tetratricopeptide repeat domain"/>
    <property type="match status" value="3"/>
</dbReference>
<keyword evidence="3" id="KW-0812">Transmembrane</keyword>
<feature type="compositionally biased region" description="Polar residues" evidence="2">
    <location>
        <begin position="288"/>
        <end position="298"/>
    </location>
</feature>
<dbReference type="InterPro" id="IPR050767">
    <property type="entry name" value="Sel1_AlgK"/>
</dbReference>
<feature type="region of interest" description="Disordered" evidence="2">
    <location>
        <begin position="128"/>
        <end position="153"/>
    </location>
</feature>
<dbReference type="InterPro" id="IPR011990">
    <property type="entry name" value="TPR-like_helical_dom_sf"/>
</dbReference>
<keyword evidence="3" id="KW-0472">Membrane</keyword>
<evidence type="ECO:0000256" key="1">
    <source>
        <dbReference type="ARBA" id="ARBA00038101"/>
    </source>
</evidence>
<dbReference type="GeneID" id="26909594"/>
<feature type="region of interest" description="Disordered" evidence="2">
    <location>
        <begin position="279"/>
        <end position="298"/>
    </location>
</feature>
<feature type="region of interest" description="Disordered" evidence="2">
    <location>
        <begin position="484"/>
        <end position="523"/>
    </location>
</feature>
<feature type="region of interest" description="Disordered" evidence="2">
    <location>
        <begin position="964"/>
        <end position="1038"/>
    </location>
</feature>
<feature type="region of interest" description="Disordered" evidence="2">
    <location>
        <begin position="842"/>
        <end position="863"/>
    </location>
</feature>
<dbReference type="OrthoDB" id="27934at2759"/>
<feature type="chain" id="PRO_5005874473" evidence="4">
    <location>
        <begin position="26"/>
        <end position="1417"/>
    </location>
</feature>
<feature type="region of interest" description="Disordered" evidence="2">
    <location>
        <begin position="78"/>
        <end position="106"/>
    </location>
</feature>
<dbReference type="OMA" id="DAAPYGH"/>
<dbReference type="EMBL" id="LGTL01000030">
    <property type="protein sequence ID" value="KPA74324.1"/>
    <property type="molecule type" value="Genomic_DNA"/>
</dbReference>
<feature type="compositionally biased region" description="Low complexity" evidence="2">
    <location>
        <begin position="84"/>
        <end position="103"/>
    </location>
</feature>
<sequence length="1417" mass="148399">MGVLVLLVALSLSVLLLPLLPRVTAAQVNEDSVTAEASPVDRADFTHGTLSTATEPDAATAAGTAADAGAGAALMDKDHHETHTSASSVASPSSAETPATPGAVHDKPEKIEGMHVAEDAVRAHVALSASDTASSTADDELPGKPLDAGSADVTRASVNEAVLTDAEEKNASLAHLRHDSAEESRRELPDIQAAGASRKSVNTASGVESNVTATAPCDVGTTATAAASFIDAPTAACEKGAYASTANTEPEESPVETPPPHASRSTPQTVTASSPVLDEAAPDAGLSSKASPAPQDQQQELPLHVADRNVESPPQHDGAVDQMGRDLSSPPPSEAPATFPSARHDVAGSTHEESASLHLTEAERGSKTAENSDTITAPAPASSEAEAVKEQEEEPSPSPVGSAGLPGAAAAPTGRSAHATQQQEHAVPVEAVSPPSRSEALDNTPETVTEATASSTDQPEPASPPETAGPVAPEIFISASEGVADGSSAPAAATADPHGWADSVRENESTMEQEAADASAPHASAHAVLAVAAEDHVSNAAEVSSIPQTPPSSFAEAPPRHRAAPPSRLALSYLYYRALEALYVEENATLFVRRARDAAPYGHARLNWLLGVLHAYGVGVPRSEREALMYYSFAAMEGVPEAHMALGYRYRNGLGVQASCEAALAHYREAADAVAMTYDGSAADLEGRSVTDLVGARTLLSGGRSVLSFFTYRDNMANSDRMNQAQRDLLSLIYQADRGSRQALLTLGYVYLKGSHQVRRDGRRAEGYLKQAAAKGVAEAHGALGNLYTAGDASIDPPLPRDLARAYHHYRLGAAQKDAVSLNGIGFLHAIGYLDNDARHAPPVSSAPTDNASSPSHTFGADAAHPPDFASAARYFEQSRSPESIYNLAVLHLYGRGVAQDRAAAQRLFWNAAHGGSVLARWQLAHLIDDVAEQDAGKCERALELYKETASYGSWNREMAGGGGSGAGGLGASAASSAPVRGPGSDADVNEEGSADGASGDAHATDPARTGGGHGKSSRATDADASSYNDGPSAPHTNADYERLLSHIRSRLQAVEESLRLSDSEDGPAVVSLASFVELLSLAETGDASSTWLAARFVEDYLEVEVEKEEEAAPVEGEVALLWPAPSSSVFLSPAAARSELLFYLLQRTVLHPRHRGGAHGAAFLRLGDFFYYGEAPRYGVDMARAMEYYRLAADIYHDPQALFNVGFMYQLGLHRAPHATLLSAENDSNESPAGRGGVWKVHSDPPYYLTGAPSVFLAAQAAARAWDRSSSSPTSRGVNVYLAWRYYTESLRREGRGWMAVQFALLTVNAQWSLRHFGLSRLLPALPSSPGFAFPLGGSSLTLSDGEEDSGVGTDVAQAFLRSLTTVLHAEVSFVYAVLADVATALVAWCGQVEQVVLYGAVGVFVLALLVRHHAV</sequence>
<dbReference type="Proteomes" id="UP000037923">
    <property type="component" value="Unassembled WGS sequence"/>
</dbReference>
<protein>
    <submittedName>
        <fullName evidence="5">Uncharacterized protein</fullName>
    </submittedName>
</protein>
<dbReference type="VEuPathDB" id="TriTrypDB:LpyrH10_30_0720"/>
<dbReference type="Pfam" id="PF08238">
    <property type="entry name" value="Sel1"/>
    <property type="match status" value="6"/>
</dbReference>
<feature type="compositionally biased region" description="Basic and acidic residues" evidence="2">
    <location>
        <begin position="342"/>
        <end position="367"/>
    </location>
</feature>
<dbReference type="SMART" id="SM00671">
    <property type="entry name" value="SEL1"/>
    <property type="match status" value="7"/>
</dbReference>
<comment type="caution">
    <text evidence="5">The sequence shown here is derived from an EMBL/GenBank/DDBJ whole genome shotgun (WGS) entry which is preliminary data.</text>
</comment>
<evidence type="ECO:0000313" key="6">
    <source>
        <dbReference type="Proteomes" id="UP000037923"/>
    </source>
</evidence>
<dbReference type="RefSeq" id="XP_015652763.1">
    <property type="nucleotide sequence ID" value="XM_015808712.1"/>
</dbReference>